<keyword evidence="3" id="KW-1185">Reference proteome</keyword>
<evidence type="ECO:0000313" key="2">
    <source>
        <dbReference type="EMBL" id="RMI09170.1"/>
    </source>
</evidence>
<dbReference type="EMBL" id="RFFI01000058">
    <property type="protein sequence ID" value="RMI09170.1"/>
    <property type="molecule type" value="Genomic_DNA"/>
</dbReference>
<feature type="transmembrane region" description="Helical" evidence="1">
    <location>
        <begin position="21"/>
        <end position="41"/>
    </location>
</feature>
<evidence type="ECO:0000256" key="1">
    <source>
        <dbReference type="SAM" id="Phobius"/>
    </source>
</evidence>
<dbReference type="Pfam" id="PF11209">
    <property type="entry name" value="LmeA"/>
    <property type="match status" value="1"/>
</dbReference>
<keyword evidence="1" id="KW-0472">Membrane</keyword>
<evidence type="ECO:0000313" key="3">
    <source>
        <dbReference type="Proteomes" id="UP000269289"/>
    </source>
</evidence>
<dbReference type="AlphaFoldDB" id="A0A3M2JBH7"/>
<proteinExistence type="predicted"/>
<dbReference type="Proteomes" id="UP000269289">
    <property type="component" value="Unassembled WGS sequence"/>
</dbReference>
<organism evidence="2 3">
    <name type="scientific">Cellulomonas triticagri</name>
    <dbReference type="NCBI Taxonomy" id="2483352"/>
    <lineage>
        <taxon>Bacteria</taxon>
        <taxon>Bacillati</taxon>
        <taxon>Actinomycetota</taxon>
        <taxon>Actinomycetes</taxon>
        <taxon>Micrococcales</taxon>
        <taxon>Cellulomonadaceae</taxon>
        <taxon>Cellulomonas</taxon>
    </lineage>
</organism>
<protein>
    <submittedName>
        <fullName evidence="2">DUF2993 domain-containing protein</fullName>
    </submittedName>
</protein>
<sequence length="245" mass="24368">MSPPSTASYPRGVTRTPRRRVGCLVGSTLAVVVLVGGSVLADRVAHGFAQDAAADAVRSRLSAADLDVRIEGFPFLTQLAGGTLDDVRLAASSASLQGLDVTDLDVRATGVVVRGERGAEHVTATATVPTAALEALLRERSGWDLALAVQGQELVATGALAGVPVSVSLTLAPAGADGLTATITGASLAGLGIDPGALPDGLGARLADLSVVDQLPAGAEVTGATVEADGLHLAVAVDDVTLDAL</sequence>
<gene>
    <name evidence="2" type="ORF">EBM89_11520</name>
</gene>
<reference evidence="2 3" key="1">
    <citation type="submission" date="2018-10" db="EMBL/GenBank/DDBJ databases">
        <title>Isolation, diversity and antifungal activity of actinobacteria from wheat.</title>
        <authorList>
            <person name="Han C."/>
        </authorList>
    </citation>
    <scope>NUCLEOTIDE SEQUENCE [LARGE SCALE GENOMIC DNA]</scope>
    <source>
        <strain evidence="2 3">NEAU-YY56</strain>
    </source>
</reference>
<keyword evidence="1" id="KW-1133">Transmembrane helix</keyword>
<name>A0A3M2JBH7_9CELL</name>
<comment type="caution">
    <text evidence="2">The sequence shown here is derived from an EMBL/GenBank/DDBJ whole genome shotgun (WGS) entry which is preliminary data.</text>
</comment>
<dbReference type="InterPro" id="IPR021373">
    <property type="entry name" value="DUF2993"/>
</dbReference>
<keyword evidence="1" id="KW-0812">Transmembrane</keyword>
<accession>A0A3M2JBH7</accession>